<evidence type="ECO:0000313" key="15">
    <source>
        <dbReference type="Proteomes" id="UP000310636"/>
    </source>
</evidence>
<evidence type="ECO:0000256" key="2">
    <source>
        <dbReference type="ARBA" id="ARBA00022475"/>
    </source>
</evidence>
<comment type="caution">
    <text evidence="14">The sequence shown here is derived from an EMBL/GenBank/DDBJ whole genome shotgun (WGS) entry which is preliminary data.</text>
</comment>
<feature type="domain" description="F5/8 type C" evidence="13">
    <location>
        <begin position="683"/>
        <end position="823"/>
    </location>
</feature>
<dbReference type="OrthoDB" id="9800475at2"/>
<dbReference type="Proteomes" id="UP000310636">
    <property type="component" value="Unassembled WGS sequence"/>
</dbReference>
<name>A0A4S4C4L4_9BACL</name>
<dbReference type="GO" id="GO:0009986">
    <property type="term" value="C:cell surface"/>
    <property type="evidence" value="ECO:0007669"/>
    <property type="project" value="TreeGrafter"/>
</dbReference>
<dbReference type="Gene3D" id="3.20.20.80">
    <property type="entry name" value="Glycosidases"/>
    <property type="match status" value="1"/>
</dbReference>
<evidence type="ECO:0000256" key="3">
    <source>
        <dbReference type="ARBA" id="ARBA00022692"/>
    </source>
</evidence>
<keyword evidence="7" id="KW-0472">Membrane</keyword>
<keyword evidence="6" id="KW-1133">Transmembrane helix</keyword>
<dbReference type="AlphaFoldDB" id="A0A4S4C4L4"/>
<comment type="function">
    <text evidence="11">Glucosidase involved in the degradation of cellulosic biomass. Active on lichenan.</text>
</comment>
<dbReference type="Pfam" id="PF00754">
    <property type="entry name" value="F5_F8_type_C"/>
    <property type="match status" value="4"/>
</dbReference>
<keyword evidence="8" id="KW-0325">Glycoprotein</keyword>
<dbReference type="InterPro" id="IPR000421">
    <property type="entry name" value="FA58C"/>
</dbReference>
<dbReference type="Gene3D" id="2.60.120.260">
    <property type="entry name" value="Galactose-binding domain-like"/>
    <property type="match status" value="4"/>
</dbReference>
<evidence type="ECO:0000256" key="10">
    <source>
        <dbReference type="ARBA" id="ARBA00023316"/>
    </source>
</evidence>
<gene>
    <name evidence="14" type="ORF">E6C55_06660</name>
</gene>
<sequence length="954" mass="102551">MRVQLGRRGTALGLVLALLLGLLAGIGGQPRSASAALGTGDFLKASGTVLRNNSGAGSIVNLRGTNLGGWLTLEQWMSPLGEGALSRSGWSAIGSGSSGYANAFDGNPATRWTDGTAQTASGNWFQLDMGSQRTFDHLSIDATSFTGDSPAGLLIQVSTNGTSWTTVSVIKDSGNSQLRYLTLDQVYTARYILLIQTGTSSNWWSIAELNVYQADDYSMRTALYNRFGVSAADTLLDGYQNTWITAADLDNIQNMGMNVIRVPISWQELVNADGTWKSGAFTQLDWVVSQASARNIYVLLDLHVMPGGGCPWASCGQAGPNPNGFWTDTANQDLTVDIWEGIADRYKGNPAIAGYDLINEPLLSYSETTAEVATKSAVYDRLYDAVRAIDPDHAIFIGAFFGFDKIASPSTYGWTNVVYEIHPYDMPNAKDWDAQNTLIDNALATLAQYQQQWNVPVFAGEYSLYFFYDLWQKWVSGLNALNASWTNWTYKVTGTVSESGGANWGFYNTNTNPVPDVNNDSSATIASKWSQFGTGNFLANTNLINAVKKHTGSSPWMATVPIDQTGWTATASASGSGTPASNAIDWNSSTRWSTGAPQASGQWFQVNMGSKKVFDQISLETDATNTGDYPVGYQVQVSNDGSSWTTVATGAGFGHKMVIPLATQFAQYIRVTQTGSSTVYWWNIAEFHVFNEQPVSRSGWTATASSTESGGSASGALDGNAATRWSSGAAQANGQYYQVDMGSSRTFNRLSLDLGTSTSDYPRGYQIQVSNDASTWTAVASGSGTSAGLVVDFPVQVARYLKIVQTGTAASWWSIAELNVYGELERSRTGWTATASSTEPGGSAANALDSSLSTRWSGGAAQASGQWYRVDLGSSQWFNHIVMDSGTASPTDYPRSFLVQVSADGANWTTIASAFGTGQVTTVNFPIVEARYLRFQLTGSSGSWWSIADLKVYE</sequence>
<keyword evidence="10" id="KW-0961">Cell wall biogenesis/degradation</keyword>
<evidence type="ECO:0000256" key="9">
    <source>
        <dbReference type="ARBA" id="ARBA00023295"/>
    </source>
</evidence>
<dbReference type="InterPro" id="IPR050386">
    <property type="entry name" value="Glycosyl_hydrolase_5"/>
</dbReference>
<dbReference type="EMBL" id="SSOB01000006">
    <property type="protein sequence ID" value="THF82736.1"/>
    <property type="molecule type" value="Genomic_DNA"/>
</dbReference>
<reference evidence="14 15" key="1">
    <citation type="submission" date="2019-04" db="EMBL/GenBank/DDBJ databases">
        <title>Cohnella sp. nov. isolated from preserved vegetables.</title>
        <authorList>
            <person name="Lin S.-Y."/>
            <person name="Hung M.-H."/>
            <person name="Young C.-C."/>
        </authorList>
    </citation>
    <scope>NUCLEOTIDE SEQUENCE [LARGE SCALE GENOMIC DNA]</scope>
    <source>
        <strain evidence="14 15">CC-MHH1044</strain>
    </source>
</reference>
<evidence type="ECO:0000256" key="1">
    <source>
        <dbReference type="ARBA" id="ARBA00004401"/>
    </source>
</evidence>
<dbReference type="GO" id="GO:0008422">
    <property type="term" value="F:beta-glucosidase activity"/>
    <property type="evidence" value="ECO:0007669"/>
    <property type="project" value="TreeGrafter"/>
</dbReference>
<dbReference type="InterPro" id="IPR001547">
    <property type="entry name" value="Glyco_hydro_5"/>
</dbReference>
<dbReference type="Pfam" id="PF00150">
    <property type="entry name" value="Cellulase"/>
    <property type="match status" value="1"/>
</dbReference>
<evidence type="ECO:0000256" key="5">
    <source>
        <dbReference type="ARBA" id="ARBA00022968"/>
    </source>
</evidence>
<evidence type="ECO:0000313" key="14">
    <source>
        <dbReference type="EMBL" id="THF82736.1"/>
    </source>
</evidence>
<feature type="domain" description="F5/8 type C" evidence="13">
    <location>
        <begin position="832"/>
        <end position="954"/>
    </location>
</feature>
<dbReference type="PANTHER" id="PTHR31297:SF34">
    <property type="entry name" value="GLUCAN 1,3-BETA-GLUCOSIDASE 2"/>
    <property type="match status" value="1"/>
</dbReference>
<dbReference type="GO" id="GO:0005886">
    <property type="term" value="C:plasma membrane"/>
    <property type="evidence" value="ECO:0007669"/>
    <property type="project" value="UniProtKB-SubCell"/>
</dbReference>
<evidence type="ECO:0000256" key="11">
    <source>
        <dbReference type="ARBA" id="ARBA00037126"/>
    </source>
</evidence>
<dbReference type="PROSITE" id="PS50022">
    <property type="entry name" value="FA58C_3"/>
    <property type="match status" value="4"/>
</dbReference>
<feature type="domain" description="F5/8 type C" evidence="13">
    <location>
        <begin position="550"/>
        <end position="647"/>
    </location>
</feature>
<proteinExistence type="predicted"/>
<dbReference type="GO" id="GO:0009251">
    <property type="term" value="P:glucan catabolic process"/>
    <property type="evidence" value="ECO:0007669"/>
    <property type="project" value="TreeGrafter"/>
</dbReference>
<evidence type="ECO:0000259" key="13">
    <source>
        <dbReference type="PROSITE" id="PS50022"/>
    </source>
</evidence>
<keyword evidence="9" id="KW-0326">Glycosidase</keyword>
<keyword evidence="4" id="KW-0378">Hydrolase</keyword>
<dbReference type="SMART" id="SM00231">
    <property type="entry name" value="FA58C"/>
    <property type="match status" value="2"/>
</dbReference>
<evidence type="ECO:0000256" key="6">
    <source>
        <dbReference type="ARBA" id="ARBA00022989"/>
    </source>
</evidence>
<evidence type="ECO:0000256" key="12">
    <source>
        <dbReference type="ARBA" id="ARBA00041260"/>
    </source>
</evidence>
<comment type="subcellular location">
    <subcellularLocation>
        <location evidence="1">Cell membrane</location>
        <topology evidence="1">Single-pass type II membrane protein</topology>
    </subcellularLocation>
</comment>
<dbReference type="SUPFAM" id="SSF51445">
    <property type="entry name" value="(Trans)glycosidases"/>
    <property type="match status" value="1"/>
</dbReference>
<dbReference type="InterPro" id="IPR017853">
    <property type="entry name" value="GH"/>
</dbReference>
<dbReference type="GO" id="GO:0071555">
    <property type="term" value="P:cell wall organization"/>
    <property type="evidence" value="ECO:0007669"/>
    <property type="project" value="UniProtKB-KW"/>
</dbReference>
<keyword evidence="5" id="KW-0735">Signal-anchor</keyword>
<dbReference type="InterPro" id="IPR008979">
    <property type="entry name" value="Galactose-bd-like_sf"/>
</dbReference>
<dbReference type="RefSeq" id="WP_136368997.1">
    <property type="nucleotide sequence ID" value="NZ_SSOB01000006.1"/>
</dbReference>
<evidence type="ECO:0000256" key="8">
    <source>
        <dbReference type="ARBA" id="ARBA00023180"/>
    </source>
</evidence>
<keyword evidence="15" id="KW-1185">Reference proteome</keyword>
<dbReference type="GO" id="GO:0005576">
    <property type="term" value="C:extracellular region"/>
    <property type="evidence" value="ECO:0007669"/>
    <property type="project" value="TreeGrafter"/>
</dbReference>
<keyword evidence="3" id="KW-0812">Transmembrane</keyword>
<organism evidence="14 15">
    <name type="scientific">Cohnella fermenti</name>
    <dbReference type="NCBI Taxonomy" id="2565925"/>
    <lineage>
        <taxon>Bacteria</taxon>
        <taxon>Bacillati</taxon>
        <taxon>Bacillota</taxon>
        <taxon>Bacilli</taxon>
        <taxon>Bacillales</taxon>
        <taxon>Paenibacillaceae</taxon>
        <taxon>Cohnella</taxon>
    </lineage>
</organism>
<evidence type="ECO:0000256" key="7">
    <source>
        <dbReference type="ARBA" id="ARBA00023136"/>
    </source>
</evidence>
<accession>A0A4S4C4L4</accession>
<dbReference type="PANTHER" id="PTHR31297">
    <property type="entry name" value="GLUCAN ENDO-1,6-BETA-GLUCOSIDASE B"/>
    <property type="match status" value="1"/>
</dbReference>
<dbReference type="SUPFAM" id="SSF49785">
    <property type="entry name" value="Galactose-binding domain-like"/>
    <property type="match status" value="4"/>
</dbReference>
<evidence type="ECO:0000256" key="4">
    <source>
        <dbReference type="ARBA" id="ARBA00022801"/>
    </source>
</evidence>
<feature type="domain" description="F5/8 type C" evidence="13">
    <location>
        <begin position="65"/>
        <end position="214"/>
    </location>
</feature>
<protein>
    <recommendedName>
        <fullName evidence="12">Exo-1,3-beta-glucanase D</fullName>
    </recommendedName>
</protein>
<keyword evidence="2" id="KW-1003">Cell membrane</keyword>